<dbReference type="InterPro" id="IPR051459">
    <property type="entry name" value="Cytochrome_c-type_DH"/>
</dbReference>
<organism evidence="7 8">
    <name type="scientific">Dyadobacter chenwenxiniae</name>
    <dbReference type="NCBI Taxonomy" id="2906456"/>
    <lineage>
        <taxon>Bacteria</taxon>
        <taxon>Pseudomonadati</taxon>
        <taxon>Bacteroidota</taxon>
        <taxon>Cytophagia</taxon>
        <taxon>Cytophagales</taxon>
        <taxon>Spirosomataceae</taxon>
        <taxon>Dyadobacter</taxon>
    </lineage>
</organism>
<keyword evidence="2 4" id="KW-0479">Metal-binding</keyword>
<name>A0A9X1PNX6_9BACT</name>
<dbReference type="Pfam" id="PF00034">
    <property type="entry name" value="Cytochrom_C"/>
    <property type="match status" value="1"/>
</dbReference>
<dbReference type="PROSITE" id="PS51007">
    <property type="entry name" value="CYTC"/>
    <property type="match status" value="2"/>
</dbReference>
<reference evidence="7" key="1">
    <citation type="submission" date="2021-12" db="EMBL/GenBank/DDBJ databases">
        <title>Novel species in genus Dyadobacter.</title>
        <authorList>
            <person name="Ma C."/>
        </authorList>
    </citation>
    <scope>NUCLEOTIDE SEQUENCE</scope>
    <source>
        <strain evidence="7">LJ419</strain>
    </source>
</reference>
<feature type="transmembrane region" description="Helical" evidence="5">
    <location>
        <begin position="7"/>
        <end position="26"/>
    </location>
</feature>
<sequence length="327" mass="35749">MVKALKIVGKILAGLAIVIVAAIIYVKAALPNTGPAPELKIEQTAARVERGKYLANHVTVCMDCHSTRDWSQYAGPLSGALGGGGEAFTQEMGFPGKFYAPNITPYTLASWTDGEIFRAVTTGVNKSGKALFPVMGYHRFGQLDKEDIYSIIAYIRQLQPVKKDVPQSEPDFPVNILINTMPQEAAFTTRPSETDQVAYGKYLITATGCVDCHSKTDKGKVIPGTEFGGGMEFKSPNGVKRSPNITMHKETGIGNWTKDVFVSHFRAYTDSSYISRKVEAGDLNTPMPWTMYGGMKEQDLAAIFAYLNTVKPIEHKVIVSEKIAIVK</sequence>
<protein>
    <submittedName>
        <fullName evidence="7">Cytochrome c</fullName>
    </submittedName>
</protein>
<keyword evidence="8" id="KW-1185">Reference proteome</keyword>
<dbReference type="AlphaFoldDB" id="A0A9X1PNX6"/>
<keyword evidence="5" id="KW-0472">Membrane</keyword>
<dbReference type="PANTHER" id="PTHR35008:SF4">
    <property type="entry name" value="BLL4482 PROTEIN"/>
    <property type="match status" value="1"/>
</dbReference>
<dbReference type="PANTHER" id="PTHR35008">
    <property type="entry name" value="BLL4482 PROTEIN-RELATED"/>
    <property type="match status" value="1"/>
</dbReference>
<dbReference type="Gene3D" id="1.10.760.10">
    <property type="entry name" value="Cytochrome c-like domain"/>
    <property type="match status" value="2"/>
</dbReference>
<evidence type="ECO:0000313" key="8">
    <source>
        <dbReference type="Proteomes" id="UP001139000"/>
    </source>
</evidence>
<dbReference type="InterPro" id="IPR009056">
    <property type="entry name" value="Cyt_c-like_dom"/>
</dbReference>
<feature type="domain" description="Cytochrome c" evidence="6">
    <location>
        <begin position="195"/>
        <end position="311"/>
    </location>
</feature>
<evidence type="ECO:0000256" key="4">
    <source>
        <dbReference type="PROSITE-ProRule" id="PRU00433"/>
    </source>
</evidence>
<dbReference type="GO" id="GO:0046872">
    <property type="term" value="F:metal ion binding"/>
    <property type="evidence" value="ECO:0007669"/>
    <property type="project" value="UniProtKB-KW"/>
</dbReference>
<gene>
    <name evidence="7" type="ORF">LXM26_24280</name>
</gene>
<keyword evidence="5" id="KW-0812">Transmembrane</keyword>
<dbReference type="Proteomes" id="UP001139000">
    <property type="component" value="Unassembled WGS sequence"/>
</dbReference>
<keyword evidence="1 4" id="KW-0349">Heme</keyword>
<dbReference type="GO" id="GO:0020037">
    <property type="term" value="F:heme binding"/>
    <property type="evidence" value="ECO:0007669"/>
    <property type="project" value="InterPro"/>
</dbReference>
<dbReference type="GO" id="GO:0009055">
    <property type="term" value="F:electron transfer activity"/>
    <property type="evidence" value="ECO:0007669"/>
    <property type="project" value="InterPro"/>
</dbReference>
<comment type="caution">
    <text evidence="7">The sequence shown here is derived from an EMBL/GenBank/DDBJ whole genome shotgun (WGS) entry which is preliminary data.</text>
</comment>
<feature type="domain" description="Cytochrome c" evidence="6">
    <location>
        <begin position="46"/>
        <end position="159"/>
    </location>
</feature>
<keyword evidence="3 4" id="KW-0408">Iron</keyword>
<evidence type="ECO:0000259" key="6">
    <source>
        <dbReference type="PROSITE" id="PS51007"/>
    </source>
</evidence>
<dbReference type="EMBL" id="JAJTTC010000008">
    <property type="protein sequence ID" value="MCF0064650.1"/>
    <property type="molecule type" value="Genomic_DNA"/>
</dbReference>
<dbReference type="SUPFAM" id="SSF46626">
    <property type="entry name" value="Cytochrome c"/>
    <property type="match status" value="2"/>
</dbReference>
<dbReference type="InterPro" id="IPR036909">
    <property type="entry name" value="Cyt_c-like_dom_sf"/>
</dbReference>
<dbReference type="RefSeq" id="WP_234657771.1">
    <property type="nucleotide sequence ID" value="NZ_CP094997.1"/>
</dbReference>
<keyword evidence="5" id="KW-1133">Transmembrane helix</keyword>
<proteinExistence type="predicted"/>
<evidence type="ECO:0000256" key="2">
    <source>
        <dbReference type="ARBA" id="ARBA00022723"/>
    </source>
</evidence>
<evidence type="ECO:0000256" key="3">
    <source>
        <dbReference type="ARBA" id="ARBA00023004"/>
    </source>
</evidence>
<evidence type="ECO:0000256" key="1">
    <source>
        <dbReference type="ARBA" id="ARBA00022617"/>
    </source>
</evidence>
<evidence type="ECO:0000256" key="5">
    <source>
        <dbReference type="SAM" id="Phobius"/>
    </source>
</evidence>
<evidence type="ECO:0000313" key="7">
    <source>
        <dbReference type="EMBL" id="MCF0064650.1"/>
    </source>
</evidence>
<accession>A0A9X1PNX6</accession>